<accession>A0ABR1BD43</accession>
<reference evidence="5 6" key="1">
    <citation type="submission" date="2023-09" db="EMBL/GenBank/DDBJ databases">
        <title>Genomes of two closely related lineages of the louse Polyplax serrata with different host specificities.</title>
        <authorList>
            <person name="Martinu J."/>
            <person name="Tarabai H."/>
            <person name="Stefka J."/>
            <person name="Hypsa V."/>
        </authorList>
    </citation>
    <scope>NUCLEOTIDE SEQUENCE [LARGE SCALE GENOMIC DNA]</scope>
    <source>
        <strain evidence="5">98ZLc_SE</strain>
    </source>
</reference>
<evidence type="ECO:0000256" key="1">
    <source>
        <dbReference type="ARBA" id="ARBA00023161"/>
    </source>
</evidence>
<name>A0ABR1BD43_POLSC</name>
<evidence type="ECO:0000256" key="2">
    <source>
        <dbReference type="SAM" id="Coils"/>
    </source>
</evidence>
<evidence type="ECO:0000259" key="4">
    <source>
        <dbReference type="SMART" id="SM00670"/>
    </source>
</evidence>
<dbReference type="PANTHER" id="PTHR15696:SF0">
    <property type="entry name" value="TELOMERASE-BINDING PROTEIN EST1A"/>
    <property type="match status" value="1"/>
</dbReference>
<evidence type="ECO:0000313" key="6">
    <source>
        <dbReference type="Proteomes" id="UP001359485"/>
    </source>
</evidence>
<dbReference type="Pfam" id="PF13638">
    <property type="entry name" value="PIN_4"/>
    <property type="match status" value="1"/>
</dbReference>
<proteinExistence type="predicted"/>
<protein>
    <recommendedName>
        <fullName evidence="4">PIN domain-containing protein</fullName>
    </recommendedName>
</protein>
<dbReference type="InterPro" id="IPR018834">
    <property type="entry name" value="DNA/RNA-bd_Est1-type"/>
</dbReference>
<dbReference type="PANTHER" id="PTHR15696">
    <property type="entry name" value="SMG-7 SUPPRESSOR WITH MORPHOLOGICAL EFFECT ON GENITALIA PROTEIN 7"/>
    <property type="match status" value="1"/>
</dbReference>
<feature type="domain" description="PIN" evidence="4">
    <location>
        <begin position="371"/>
        <end position="532"/>
    </location>
</feature>
<organism evidence="5 6">
    <name type="scientific">Polyplax serrata</name>
    <name type="common">Common mouse louse</name>
    <dbReference type="NCBI Taxonomy" id="468196"/>
    <lineage>
        <taxon>Eukaryota</taxon>
        <taxon>Metazoa</taxon>
        <taxon>Ecdysozoa</taxon>
        <taxon>Arthropoda</taxon>
        <taxon>Hexapoda</taxon>
        <taxon>Insecta</taxon>
        <taxon>Pterygota</taxon>
        <taxon>Neoptera</taxon>
        <taxon>Paraneoptera</taxon>
        <taxon>Psocodea</taxon>
        <taxon>Troctomorpha</taxon>
        <taxon>Phthiraptera</taxon>
        <taxon>Anoplura</taxon>
        <taxon>Polyplacidae</taxon>
        <taxon>Polyplax</taxon>
    </lineage>
</organism>
<dbReference type="InterPro" id="IPR011990">
    <property type="entry name" value="TPR-like_helical_dom_sf"/>
</dbReference>
<dbReference type="SUPFAM" id="SSF88723">
    <property type="entry name" value="PIN domain-like"/>
    <property type="match status" value="1"/>
</dbReference>
<dbReference type="EMBL" id="JAWJWF010000002">
    <property type="protein sequence ID" value="KAK6638329.1"/>
    <property type="molecule type" value="Genomic_DNA"/>
</dbReference>
<keyword evidence="1" id="KW-0866">Nonsense-mediated mRNA decay</keyword>
<feature type="region of interest" description="Disordered" evidence="3">
    <location>
        <begin position="268"/>
        <end position="324"/>
    </location>
</feature>
<dbReference type="SMART" id="SM00670">
    <property type="entry name" value="PINc"/>
    <property type="match status" value="1"/>
</dbReference>
<feature type="region of interest" description="Disordered" evidence="3">
    <location>
        <begin position="34"/>
        <end position="54"/>
    </location>
</feature>
<evidence type="ECO:0000256" key="3">
    <source>
        <dbReference type="SAM" id="MobiDB-lite"/>
    </source>
</evidence>
<dbReference type="CDD" id="cd09885">
    <property type="entry name" value="PIN_Smg6-like"/>
    <property type="match status" value="1"/>
</dbReference>
<keyword evidence="6" id="KW-1185">Reference proteome</keyword>
<evidence type="ECO:0000313" key="5">
    <source>
        <dbReference type="EMBL" id="KAK6638329.1"/>
    </source>
</evidence>
<dbReference type="Gene3D" id="3.40.50.1010">
    <property type="entry name" value="5'-nuclease"/>
    <property type="match status" value="1"/>
</dbReference>
<feature type="coiled-coil region" evidence="2">
    <location>
        <begin position="329"/>
        <end position="356"/>
    </location>
</feature>
<gene>
    <name evidence="5" type="ORF">RUM44_008758</name>
</gene>
<dbReference type="InterPro" id="IPR029060">
    <property type="entry name" value="PIN-like_dom_sf"/>
</dbReference>
<dbReference type="SUPFAM" id="SSF48452">
    <property type="entry name" value="TPR-like"/>
    <property type="match status" value="1"/>
</dbReference>
<comment type="caution">
    <text evidence="5">The sequence shown here is derived from an EMBL/GenBank/DDBJ whole genome shotgun (WGS) entry which is preliminary data.</text>
</comment>
<dbReference type="Pfam" id="PF10373">
    <property type="entry name" value="EST1_DNA_bind"/>
    <property type="match status" value="1"/>
</dbReference>
<sequence length="554" mass="62620">MPRYAQNSYELEQMHINENYCIILRKLNDQASEAKNSSKLSDRNPSMGPRADPRVKKTKATNFSTFINQDYTNLEPGYRSAVQENALIISLQMFNLILEKCVSLLCKQLDNPIEMKNRLVVDDVDVLLPAIKVWCDWLICHVNVWNPPPSCSEYRVGSAGDAWNRLALLVNLLEKLDHRKTTLATAHKEGLEVVRLPEDATLTGFTPLMLSDQDQIYTSSKNDMELAQCCLRIRKILFVGTVFLCGTEPPVLKVQKYDNYTEYVSVVDSSGHSQSSPTEDQSDAELVVESFSEEESDDQLNNSDDKSKTEPPLSLDSLEMATSPSAVETRRLLIRKEELEKKHQRQERHRKRVQAILQQSGLSVVIEVKPKYLVPDTNCFIDYLELLKKIATSCAPGMEPYYILTIPLIVLNELEGLARGGRDRDLSHLSRTEQEHAADVSGSARTALSYLRSPPRSLPTIRCVTTRGKFINSFTTFVVEDDIDKDLKNDDRVLATCISLCRNSGKEQTKPGDPRHLVRKVVLLTEDRNLRVKALARDVPVREVPDFAQWAGLG</sequence>
<keyword evidence="2" id="KW-0175">Coiled coil</keyword>
<dbReference type="InterPro" id="IPR045153">
    <property type="entry name" value="Est1/Ebs1-like"/>
</dbReference>
<dbReference type="Proteomes" id="UP001359485">
    <property type="component" value="Unassembled WGS sequence"/>
</dbReference>
<dbReference type="InterPro" id="IPR002716">
    <property type="entry name" value="PIN_dom"/>
</dbReference>